<dbReference type="SUPFAM" id="SSF53474">
    <property type="entry name" value="alpha/beta-Hydrolases"/>
    <property type="match status" value="1"/>
</dbReference>
<feature type="region of interest" description="Disordered" evidence="1">
    <location>
        <begin position="493"/>
        <end position="564"/>
    </location>
</feature>
<evidence type="ECO:0000313" key="3">
    <source>
        <dbReference type="EMBL" id="MCK2034699.1"/>
    </source>
</evidence>
<dbReference type="InterPro" id="IPR010427">
    <property type="entry name" value="DUF1023"/>
</dbReference>
<sequence>MTASPKGYPFEHIDYDAGQMNSLHGHLEDAAEEVGTMQLVLRNLADNLEGRGQALGQAKSMASDVATMFAAPAARIRRIKGIVLTYGQGAEEHGGRANQLMASVTEAQAAVDTANADLADAQTALTTWEGSDDYEAWSSGEDTTIPTRTLHAKDERFRDAVETAQTASTTAASDLEDAWNAWERAYESWDDAYARAVAALASVDETYVSAADATTLASLADADSPAEVAAIWDTLTDKQKEHYIERYPGFVGNLEGVPYEYRIAANVKTLMDADAVEWGDPRDTEIDVLREELRRGGVPVSLNLFDKNQATAAMLYVDGFTYDPGRIVDPLTGVTNITVLLGGMMTELNQLGDWGDTAQNLNDAVTGITASIVWFGYDTPNLATVASTEQAVVGAETLTGFLRGLDQVAPRDAITTVIGHSYGSTTAFLAVGSAADNLGVDKLIAIGSAGLTDRTLGDDPSARVDYTGTNIYASTSPEDAWAEIGRWAPENPFSWGTHPIDPGSLDGAVSFDSNGGYGPNQDGSTPTEQHHDGDPLLQTPGHGTHDEGDFPIGSTGHPGGYLQDGSESFANIVHILKTGDPLTTPGGYGSDDWWLW</sequence>
<dbReference type="GO" id="GO:0016787">
    <property type="term" value="F:hydrolase activity"/>
    <property type="evidence" value="ECO:0007669"/>
    <property type="project" value="UniProtKB-KW"/>
</dbReference>
<protein>
    <submittedName>
        <fullName evidence="3">Alpha/beta hydrolase family protein</fullName>
    </submittedName>
</protein>
<keyword evidence="4" id="KW-1185">Reference proteome</keyword>
<dbReference type="RefSeq" id="WP_247628161.1">
    <property type="nucleotide sequence ID" value="NZ_JAHWXN010000001.1"/>
</dbReference>
<keyword evidence="3" id="KW-0378">Hydrolase</keyword>
<reference evidence="3 4" key="1">
    <citation type="submission" date="2021-06" db="EMBL/GenBank/DDBJ databases">
        <title>Genome-based taxonomic framework of Microbacterium strains isolated from marine environment, the description of four new species and reclassification of four preexisting species.</title>
        <authorList>
            <person name="Lee S.D."/>
            <person name="Kim S.-M."/>
            <person name="Byeon Y.-S."/>
            <person name="Yang H.L."/>
            <person name="Kim I.S."/>
        </authorList>
    </citation>
    <scope>NUCLEOTIDE SEQUENCE [LARGE SCALE GENOMIC DNA]</scope>
    <source>
        <strain evidence="3 4">SSW1-49</strain>
    </source>
</reference>
<dbReference type="InterPro" id="IPR029058">
    <property type="entry name" value="AB_hydrolase_fold"/>
</dbReference>
<dbReference type="EMBL" id="JAHWXN010000001">
    <property type="protein sequence ID" value="MCK2034699.1"/>
    <property type="molecule type" value="Genomic_DNA"/>
</dbReference>
<organism evidence="3 4">
    <name type="scientific">Microbacterium croceum</name>
    <dbReference type="NCBI Taxonomy" id="2851645"/>
    <lineage>
        <taxon>Bacteria</taxon>
        <taxon>Bacillati</taxon>
        <taxon>Actinomycetota</taxon>
        <taxon>Actinomycetes</taxon>
        <taxon>Micrococcales</taxon>
        <taxon>Microbacteriaceae</taxon>
        <taxon>Microbacterium</taxon>
    </lineage>
</organism>
<evidence type="ECO:0000259" key="2">
    <source>
        <dbReference type="Pfam" id="PF06259"/>
    </source>
</evidence>
<gene>
    <name evidence="3" type="ORF">KZC51_01005</name>
</gene>
<dbReference type="Pfam" id="PF06259">
    <property type="entry name" value="Abhydrolase_8"/>
    <property type="match status" value="1"/>
</dbReference>
<evidence type="ECO:0000313" key="4">
    <source>
        <dbReference type="Proteomes" id="UP001300096"/>
    </source>
</evidence>
<name>A0ABT0F9U5_9MICO</name>
<feature type="domain" description="DUF1023" evidence="2">
    <location>
        <begin position="366"/>
        <end position="483"/>
    </location>
</feature>
<accession>A0ABT0F9U5</accession>
<evidence type="ECO:0000256" key="1">
    <source>
        <dbReference type="SAM" id="MobiDB-lite"/>
    </source>
</evidence>
<comment type="caution">
    <text evidence="3">The sequence shown here is derived from an EMBL/GenBank/DDBJ whole genome shotgun (WGS) entry which is preliminary data.</text>
</comment>
<dbReference type="Proteomes" id="UP001300096">
    <property type="component" value="Unassembled WGS sequence"/>
</dbReference>
<proteinExistence type="predicted"/>